<evidence type="ECO:0000256" key="2">
    <source>
        <dbReference type="ARBA" id="ARBA00010488"/>
    </source>
</evidence>
<dbReference type="Gene3D" id="3.40.50.11820">
    <property type="match status" value="1"/>
</dbReference>
<keyword evidence="10" id="KW-1185">Reference proteome</keyword>
<evidence type="ECO:0000313" key="10">
    <source>
        <dbReference type="Proteomes" id="UP000019092"/>
    </source>
</evidence>
<dbReference type="Pfam" id="PF00534">
    <property type="entry name" value="Glycos_transf_1"/>
    <property type="match status" value="1"/>
</dbReference>
<keyword evidence="3" id="KW-1003">Cell membrane</keyword>
<dbReference type="InterPro" id="IPR007554">
    <property type="entry name" value="Glycerophosphate_synth"/>
</dbReference>
<evidence type="ECO:0000259" key="8">
    <source>
        <dbReference type="Pfam" id="PF00534"/>
    </source>
</evidence>
<feature type="repeat" description="TPR" evidence="7">
    <location>
        <begin position="43"/>
        <end position="76"/>
    </location>
</feature>
<dbReference type="CDD" id="cd03811">
    <property type="entry name" value="GT4_GT28_WabH-like"/>
    <property type="match status" value="1"/>
</dbReference>
<dbReference type="InterPro" id="IPR051612">
    <property type="entry name" value="Teichoic_Acid_Biosynth"/>
</dbReference>
<protein>
    <submittedName>
        <fullName evidence="9">Teichoic acid biosynthesis protein</fullName>
    </submittedName>
</protein>
<keyword evidence="6" id="KW-0472">Membrane</keyword>
<dbReference type="InterPro" id="IPR001296">
    <property type="entry name" value="Glyco_trans_1"/>
</dbReference>
<evidence type="ECO:0000256" key="5">
    <source>
        <dbReference type="ARBA" id="ARBA00022944"/>
    </source>
</evidence>
<feature type="repeat" description="TPR" evidence="7">
    <location>
        <begin position="146"/>
        <end position="179"/>
    </location>
</feature>
<dbReference type="SUPFAM" id="SSF53756">
    <property type="entry name" value="UDP-Glycosyltransferase/glycogen phosphorylase"/>
    <property type="match status" value="2"/>
</dbReference>
<dbReference type="SUPFAM" id="SSF48452">
    <property type="entry name" value="TPR-like"/>
    <property type="match status" value="1"/>
</dbReference>
<dbReference type="PANTHER" id="PTHR37316:SF3">
    <property type="entry name" value="TEICHOIC ACID GLYCEROL-PHOSPHATE TRANSFERASE"/>
    <property type="match status" value="1"/>
</dbReference>
<evidence type="ECO:0000256" key="1">
    <source>
        <dbReference type="ARBA" id="ARBA00004202"/>
    </source>
</evidence>
<dbReference type="PROSITE" id="PS50005">
    <property type="entry name" value="TPR"/>
    <property type="match status" value="2"/>
</dbReference>
<dbReference type="Proteomes" id="UP000019092">
    <property type="component" value="Chromosome"/>
</dbReference>
<keyword evidence="5" id="KW-0777">Teichoic acid biosynthesis</keyword>
<dbReference type="EMBL" id="CP006955">
    <property type="protein sequence ID" value="AHG84818.1"/>
    <property type="molecule type" value="Genomic_DNA"/>
</dbReference>
<dbReference type="RefSeq" id="WP_025329007.1">
    <property type="nucleotide sequence ID" value="NZ_CP006955.1"/>
</dbReference>
<evidence type="ECO:0000256" key="4">
    <source>
        <dbReference type="ARBA" id="ARBA00022679"/>
    </source>
</evidence>
<dbReference type="Gene3D" id="1.25.40.10">
    <property type="entry name" value="Tetratricopeptide repeat domain"/>
    <property type="match status" value="4"/>
</dbReference>
<dbReference type="PANTHER" id="PTHR37316">
    <property type="entry name" value="TEICHOIC ACID GLYCEROL-PHOSPHATE PRIMASE"/>
    <property type="match status" value="1"/>
</dbReference>
<dbReference type="SMART" id="SM00028">
    <property type="entry name" value="TPR"/>
    <property type="match status" value="8"/>
</dbReference>
<dbReference type="InterPro" id="IPR019734">
    <property type="entry name" value="TPR_rpt"/>
</dbReference>
<keyword evidence="7" id="KW-0802">TPR repeat</keyword>
<gene>
    <name evidence="9" type="ORF">F543_19570</name>
</gene>
<accession>A0ABM5PEP2</accession>
<dbReference type="InterPro" id="IPR043148">
    <property type="entry name" value="TagF_C"/>
</dbReference>
<comment type="subcellular location">
    <subcellularLocation>
        <location evidence="1">Cell membrane</location>
        <topology evidence="1">Peripheral membrane protein</topology>
    </subcellularLocation>
</comment>
<evidence type="ECO:0000256" key="6">
    <source>
        <dbReference type="ARBA" id="ARBA00023136"/>
    </source>
</evidence>
<reference evidence="9 10" key="1">
    <citation type="submission" date="2013-12" db="EMBL/GenBank/DDBJ databases">
        <title>Annotation of the Bibersteinia trehalosi USDA-ARS-USMARC-189 complete genome.</title>
        <authorList>
            <person name="Harhay G.P."/>
            <person name="McVey S."/>
            <person name="Clawson M.L."/>
            <person name="Bono J."/>
            <person name="Heaton M.P."/>
            <person name="Chitko-Mckown C.G."/>
            <person name="Harhay D.M."/>
            <person name="Smith T.P.L."/>
        </authorList>
    </citation>
    <scope>NUCLEOTIDE SEQUENCE [LARGE SCALE GENOMIC DNA]</scope>
    <source>
        <strain evidence="9 10">USDA-ARS-USMARC-189</strain>
    </source>
</reference>
<sequence length="1137" mass="132470">MKYKVKLSLIPMLLKGLYAYKHKNYNEAERIFALLLDKQGDNAYLNFRYGMALYKSKKWDEANYYIQKAINIDPSKKSWQVQLATSERYKQNSEKVKVAEAKKAAIKDPNSPEVIWEYAISLLENKQYWMAKLQFEKYLILKPNSEKAFDKLGKVSEKLSDYPEAIKYFEKAASLSPFNSNYKYRIGYSYECLGDLENANTYYELVSSFAKSNDDVALFGIGALHAKRGLWDKALNAYKQFLAKTQSNNPELYYRIGVANERLYLWEDAGKAFEQAVKLSEIITAPWCFKCGQAYERAKNYAKAVEFYQNAVARSNNYNDYWLYRLAYSMEMMGNFEQAAKYYQRSRRRKIAHAVAPKDVIKNKEEEYLTYYTEYYETLAVNEKQVLIESFFGGNISCNPYAILLYMLDHNYDFTYIVVVKPETVIPDSLKFKQNIIFINRGSDAYLRYLCTAKYLINNVSFPYYFIRKAEQIYLNTWHGTPMKTLGKDIKSPFQDHSNVSRNFLQATHLISPNRHTTDIMLEKYDIKDLFSGEIAETGYPRIDLSFLSEERRNEIRKKLGFKNNKPVVFYAPTWRGTSQSKDFDTQKLKNDLKRLKSDKYNLVFRGHHLVESLLSEIKLDVVVAPKEIDSNELLGYCDLLITDYSSIIYDFLALNKPAISYVYDFDEYKEERGLYFEKDEMVGAVCSTISEVRQAILENLNTNKSNVLERDIEKYSYLDDGRATQRTIDFIFDNDRSSIYQYKRRASDVFFEGPFIPNGISRSFLNLMSSLNNHKNNITLLINGADIAQDHKRINEFNNLPDNVTVLSRVGRTPMTLEELWVKTKFEETYQFYSKEFEETLIRIYKRESRRLLGDSKFNNAIHFEGYALFWVLLFSQINANQHIIYQHNDKYKEWKGRFPYLEGVFNAYKFYDKIVSVSEKTMENNINNLSKEFNLSKDKFDFCNNSININQVISSAKDGIEIEDEFANFAGTKFINIGRMSHEKDQLKLIEAFAEVNKKHKDTRLFILGDGALKQELITRIKELSLEKDVFLLGQKTNPFAYLKQADIFVLSSNHEGQPMVLLESLILGTPIIATDIVGNRSILGNKYGLLVENSKQGLINGMNEYLENGSKQDNFDPIAYQKDAMDKFYALLNE</sequence>
<dbReference type="Pfam" id="PF13432">
    <property type="entry name" value="TPR_16"/>
    <property type="match status" value="2"/>
</dbReference>
<keyword evidence="4" id="KW-0808">Transferase</keyword>
<evidence type="ECO:0000256" key="7">
    <source>
        <dbReference type="PROSITE-ProRule" id="PRU00339"/>
    </source>
</evidence>
<dbReference type="Pfam" id="PF13174">
    <property type="entry name" value="TPR_6"/>
    <property type="match status" value="1"/>
</dbReference>
<evidence type="ECO:0000313" key="9">
    <source>
        <dbReference type="EMBL" id="AHG84818.1"/>
    </source>
</evidence>
<dbReference type="Gene3D" id="3.40.50.12580">
    <property type="match status" value="1"/>
</dbReference>
<comment type="similarity">
    <text evidence="2">Belongs to the CDP-glycerol glycerophosphotransferase family.</text>
</comment>
<dbReference type="Pfam" id="PF13181">
    <property type="entry name" value="TPR_8"/>
    <property type="match status" value="1"/>
</dbReference>
<dbReference type="Gene3D" id="3.40.50.2000">
    <property type="entry name" value="Glycogen Phosphorylase B"/>
    <property type="match status" value="2"/>
</dbReference>
<dbReference type="InterPro" id="IPR011990">
    <property type="entry name" value="TPR-like_helical_dom_sf"/>
</dbReference>
<organism evidence="9 10">
    <name type="scientific">Bibersteinia trehalosi USDA-ARS-USMARC-189</name>
    <dbReference type="NCBI Taxonomy" id="1263831"/>
    <lineage>
        <taxon>Bacteria</taxon>
        <taxon>Pseudomonadati</taxon>
        <taxon>Pseudomonadota</taxon>
        <taxon>Gammaproteobacteria</taxon>
        <taxon>Pasteurellales</taxon>
        <taxon>Pasteurellaceae</taxon>
        <taxon>Bibersteinia</taxon>
    </lineage>
</organism>
<name>A0ABM5PEP2_BIBTR</name>
<dbReference type="InterPro" id="IPR043149">
    <property type="entry name" value="TagF_N"/>
</dbReference>
<dbReference type="SUPFAM" id="SSF81901">
    <property type="entry name" value="HCP-like"/>
    <property type="match status" value="1"/>
</dbReference>
<dbReference type="PROSITE" id="PS50293">
    <property type="entry name" value="TPR_REGION"/>
    <property type="match status" value="1"/>
</dbReference>
<evidence type="ECO:0000256" key="3">
    <source>
        <dbReference type="ARBA" id="ARBA00022475"/>
    </source>
</evidence>
<proteinExistence type="inferred from homology"/>
<dbReference type="Pfam" id="PF04464">
    <property type="entry name" value="Glyphos_transf"/>
    <property type="match status" value="1"/>
</dbReference>
<feature type="domain" description="Glycosyl transferase family 1" evidence="8">
    <location>
        <begin position="975"/>
        <end position="1124"/>
    </location>
</feature>